<keyword evidence="1" id="KW-0472">Membrane</keyword>
<keyword evidence="1" id="KW-1133">Transmembrane helix</keyword>
<gene>
    <name evidence="2" type="ORF">VP01_2755g4</name>
</gene>
<evidence type="ECO:0000313" key="2">
    <source>
        <dbReference type="EMBL" id="KNZ55143.1"/>
    </source>
</evidence>
<dbReference type="EMBL" id="LAVV01007674">
    <property type="protein sequence ID" value="KNZ55143.1"/>
    <property type="molecule type" value="Genomic_DNA"/>
</dbReference>
<reference evidence="2 3" key="1">
    <citation type="submission" date="2015-08" db="EMBL/GenBank/DDBJ databases">
        <title>Next Generation Sequencing and Analysis of the Genome of Puccinia sorghi L Schw, the Causal Agent of Maize Common Rust.</title>
        <authorList>
            <person name="Rochi L."/>
            <person name="Burguener G."/>
            <person name="Darino M."/>
            <person name="Turjanski A."/>
            <person name="Kreff E."/>
            <person name="Dieguez M.J."/>
            <person name="Sacco F."/>
        </authorList>
    </citation>
    <scope>NUCLEOTIDE SEQUENCE [LARGE SCALE GENOMIC DNA]</scope>
    <source>
        <strain evidence="2 3">RO10H11247</strain>
    </source>
</reference>
<dbReference type="Proteomes" id="UP000037035">
    <property type="component" value="Unassembled WGS sequence"/>
</dbReference>
<organism evidence="2 3">
    <name type="scientific">Puccinia sorghi</name>
    <dbReference type="NCBI Taxonomy" id="27349"/>
    <lineage>
        <taxon>Eukaryota</taxon>
        <taxon>Fungi</taxon>
        <taxon>Dikarya</taxon>
        <taxon>Basidiomycota</taxon>
        <taxon>Pucciniomycotina</taxon>
        <taxon>Pucciniomycetes</taxon>
        <taxon>Pucciniales</taxon>
        <taxon>Pucciniaceae</taxon>
        <taxon>Puccinia</taxon>
    </lineage>
</organism>
<evidence type="ECO:0000256" key="1">
    <source>
        <dbReference type="SAM" id="Phobius"/>
    </source>
</evidence>
<proteinExistence type="predicted"/>
<keyword evidence="1" id="KW-0812">Transmembrane</keyword>
<comment type="caution">
    <text evidence="2">The sequence shown here is derived from an EMBL/GenBank/DDBJ whole genome shotgun (WGS) entry which is preliminary data.</text>
</comment>
<dbReference type="VEuPathDB" id="FungiDB:VP01_2755g4"/>
<sequence length="211" mass="23717">MVPCEPPWRFLDCFPGSFQVQPGPTLSVFPMPMGLSKRFQGVWMVIGNFNSKDCEYDYKLLSCKFLQLTLYSWAKEQNLLQMNSLRAEMFPALGKLLDGAPGQVIGHSNDELGLWIMVFPYLIMNNVGSLLILIYAGGRIVRSKDTSMVCGNYRNFLEAKTDKLTELLWAVITELAVSVALACKSFNINFLNDLLVTSGMLIQSTLQVRLN</sequence>
<accession>A0A0L6V302</accession>
<protein>
    <submittedName>
        <fullName evidence="2">Uncharacterized protein</fullName>
    </submittedName>
</protein>
<name>A0A0L6V302_9BASI</name>
<dbReference type="AlphaFoldDB" id="A0A0L6V302"/>
<evidence type="ECO:0000313" key="3">
    <source>
        <dbReference type="Proteomes" id="UP000037035"/>
    </source>
</evidence>
<feature type="transmembrane region" description="Helical" evidence="1">
    <location>
        <begin position="112"/>
        <end position="136"/>
    </location>
</feature>
<keyword evidence="3" id="KW-1185">Reference proteome</keyword>